<name>X1BA19_9ZZZZ</name>
<sequence length="74" mass="8675">MELEEALDLTQNINFKMTNKWKTLAIVLIIILVVENLLFFWILSLGLSEIEREEECGEVICIDDDAFYYDSIED</sequence>
<accession>X1BA19</accession>
<proteinExistence type="predicted"/>
<evidence type="ECO:0000256" key="1">
    <source>
        <dbReference type="SAM" id="Phobius"/>
    </source>
</evidence>
<dbReference type="EMBL" id="BART01008104">
    <property type="protein sequence ID" value="GAG68826.1"/>
    <property type="molecule type" value="Genomic_DNA"/>
</dbReference>
<gene>
    <name evidence="2" type="ORF">S01H4_18303</name>
</gene>
<keyword evidence="1" id="KW-0472">Membrane</keyword>
<reference evidence="2" key="1">
    <citation type="journal article" date="2014" name="Front. Microbiol.">
        <title>High frequency of phylogenetically diverse reductive dehalogenase-homologous genes in deep subseafloor sedimentary metagenomes.</title>
        <authorList>
            <person name="Kawai M."/>
            <person name="Futagami T."/>
            <person name="Toyoda A."/>
            <person name="Takaki Y."/>
            <person name="Nishi S."/>
            <person name="Hori S."/>
            <person name="Arai W."/>
            <person name="Tsubouchi T."/>
            <person name="Morono Y."/>
            <person name="Uchiyama I."/>
            <person name="Ito T."/>
            <person name="Fujiyama A."/>
            <person name="Inagaki F."/>
            <person name="Takami H."/>
        </authorList>
    </citation>
    <scope>NUCLEOTIDE SEQUENCE</scope>
    <source>
        <strain evidence="2">Expedition CK06-06</strain>
    </source>
</reference>
<organism evidence="2">
    <name type="scientific">marine sediment metagenome</name>
    <dbReference type="NCBI Taxonomy" id="412755"/>
    <lineage>
        <taxon>unclassified sequences</taxon>
        <taxon>metagenomes</taxon>
        <taxon>ecological metagenomes</taxon>
    </lineage>
</organism>
<protein>
    <submittedName>
        <fullName evidence="2">Uncharacterized protein</fullName>
    </submittedName>
</protein>
<keyword evidence="1" id="KW-0812">Transmembrane</keyword>
<evidence type="ECO:0000313" key="2">
    <source>
        <dbReference type="EMBL" id="GAG68826.1"/>
    </source>
</evidence>
<comment type="caution">
    <text evidence="2">The sequence shown here is derived from an EMBL/GenBank/DDBJ whole genome shotgun (WGS) entry which is preliminary data.</text>
</comment>
<feature type="transmembrane region" description="Helical" evidence="1">
    <location>
        <begin position="24"/>
        <end position="43"/>
    </location>
</feature>
<dbReference type="AlphaFoldDB" id="X1BA19"/>
<keyword evidence="1" id="KW-1133">Transmembrane helix</keyword>